<dbReference type="GO" id="GO:0005634">
    <property type="term" value="C:nucleus"/>
    <property type="evidence" value="ECO:0007669"/>
    <property type="project" value="UniProtKB-SubCell"/>
</dbReference>
<feature type="compositionally biased region" description="Basic and acidic residues" evidence="10">
    <location>
        <begin position="1"/>
        <end position="17"/>
    </location>
</feature>
<dbReference type="SMART" id="SM00414">
    <property type="entry name" value="H2A"/>
    <property type="match status" value="1"/>
</dbReference>
<dbReference type="Pfam" id="PF16211">
    <property type="entry name" value="Histone_H2A_C"/>
    <property type="match status" value="1"/>
</dbReference>
<dbReference type="SUPFAM" id="SSF54189">
    <property type="entry name" value="Ribosomal proteins S24e, L23 and L15e"/>
    <property type="match status" value="1"/>
</dbReference>
<dbReference type="GO" id="GO:0000786">
    <property type="term" value="C:nucleosome"/>
    <property type="evidence" value="ECO:0007669"/>
    <property type="project" value="UniProtKB-KW"/>
</dbReference>
<evidence type="ECO:0000256" key="1">
    <source>
        <dbReference type="ARBA" id="ARBA00004123"/>
    </source>
</evidence>
<evidence type="ECO:0000256" key="10">
    <source>
        <dbReference type="SAM" id="MobiDB-lite"/>
    </source>
</evidence>
<dbReference type="PROSITE" id="PS00046">
    <property type="entry name" value="HISTONE_H2A"/>
    <property type="match status" value="1"/>
</dbReference>
<evidence type="ECO:0000313" key="14">
    <source>
        <dbReference type="Proteomes" id="UP000290289"/>
    </source>
</evidence>
<evidence type="ECO:0000313" key="13">
    <source>
        <dbReference type="EMBL" id="RXI01909.1"/>
    </source>
</evidence>
<comment type="subcellular location">
    <subcellularLocation>
        <location evidence="2">Chromosome</location>
    </subcellularLocation>
    <subcellularLocation>
        <location evidence="1">Nucleus</location>
    </subcellularLocation>
</comment>
<dbReference type="GO" id="GO:0005840">
    <property type="term" value="C:ribosome"/>
    <property type="evidence" value="ECO:0007669"/>
    <property type="project" value="UniProtKB-KW"/>
</dbReference>
<accession>A0A498K162</accession>
<dbReference type="PANTHER" id="PTHR33471">
    <property type="entry name" value="ATP-DEPENDENT ZINC METALLOPROTEASE-RELATED"/>
    <property type="match status" value="1"/>
</dbReference>
<keyword evidence="5" id="KW-0689">Ribosomal protein</keyword>
<evidence type="ECO:0000256" key="9">
    <source>
        <dbReference type="ARBA" id="ARBA00023274"/>
    </source>
</evidence>
<feature type="region of interest" description="Disordered" evidence="10">
    <location>
        <begin position="52"/>
        <end position="77"/>
    </location>
</feature>
<dbReference type="InterPro" id="IPR009072">
    <property type="entry name" value="Histone-fold"/>
</dbReference>
<reference evidence="13 14" key="1">
    <citation type="submission" date="2018-10" db="EMBL/GenBank/DDBJ databases">
        <title>A high-quality apple genome assembly.</title>
        <authorList>
            <person name="Hu J."/>
        </authorList>
    </citation>
    <scope>NUCLEOTIDE SEQUENCE [LARGE SCALE GENOMIC DNA]</scope>
    <source>
        <strain evidence="14">cv. HFTH1</strain>
        <tissue evidence="13">Young leaf</tissue>
    </source>
</reference>
<dbReference type="Pfam" id="PF00125">
    <property type="entry name" value="Histone"/>
    <property type="match status" value="1"/>
</dbReference>
<dbReference type="InterPro" id="IPR001976">
    <property type="entry name" value="Ribosomal_eS24"/>
</dbReference>
<keyword evidence="14" id="KW-1185">Reference proteome</keyword>
<comment type="caution">
    <text evidence="13">The sequence shown here is derived from an EMBL/GenBank/DDBJ whole genome shotgun (WGS) entry which is preliminary data.</text>
</comment>
<feature type="compositionally biased region" description="Basic residues" evidence="10">
    <location>
        <begin position="62"/>
        <end position="77"/>
    </location>
</feature>
<dbReference type="InterPro" id="IPR037219">
    <property type="entry name" value="Peptidase_M41-like"/>
</dbReference>
<proteinExistence type="inferred from homology"/>
<dbReference type="AlphaFoldDB" id="A0A498K162"/>
<dbReference type="STRING" id="3750.A0A498K162"/>
<dbReference type="GO" id="GO:0004222">
    <property type="term" value="F:metalloendopeptidase activity"/>
    <property type="evidence" value="ECO:0007669"/>
    <property type="project" value="InterPro"/>
</dbReference>
<evidence type="ECO:0008006" key="15">
    <source>
        <dbReference type="Google" id="ProtNLM"/>
    </source>
</evidence>
<evidence type="ECO:0000256" key="8">
    <source>
        <dbReference type="ARBA" id="ARBA00023269"/>
    </source>
</evidence>
<dbReference type="GO" id="GO:0005524">
    <property type="term" value="F:ATP binding"/>
    <property type="evidence" value="ECO:0007669"/>
    <property type="project" value="InterPro"/>
</dbReference>
<evidence type="ECO:0000256" key="4">
    <source>
        <dbReference type="ARBA" id="ARBA00022454"/>
    </source>
</evidence>
<dbReference type="SUPFAM" id="SSF140990">
    <property type="entry name" value="FtsH protease domain-like"/>
    <property type="match status" value="1"/>
</dbReference>
<keyword evidence="8" id="KW-0544">Nucleosome core</keyword>
<dbReference type="GO" id="GO:0006412">
    <property type="term" value="P:translation"/>
    <property type="evidence" value="ECO:0007669"/>
    <property type="project" value="InterPro"/>
</dbReference>
<dbReference type="GO" id="GO:0003735">
    <property type="term" value="F:structural constituent of ribosome"/>
    <property type="evidence" value="ECO:0007669"/>
    <property type="project" value="InterPro"/>
</dbReference>
<evidence type="ECO:0000259" key="11">
    <source>
        <dbReference type="Pfam" id="PF00125"/>
    </source>
</evidence>
<dbReference type="PANTHER" id="PTHR33471:SF1">
    <property type="entry name" value="OS01G0382700 PROTEIN"/>
    <property type="match status" value="1"/>
</dbReference>
<organism evidence="13 14">
    <name type="scientific">Malus domestica</name>
    <name type="common">Apple</name>
    <name type="synonym">Pyrus malus</name>
    <dbReference type="NCBI Taxonomy" id="3750"/>
    <lineage>
        <taxon>Eukaryota</taxon>
        <taxon>Viridiplantae</taxon>
        <taxon>Streptophyta</taxon>
        <taxon>Embryophyta</taxon>
        <taxon>Tracheophyta</taxon>
        <taxon>Spermatophyta</taxon>
        <taxon>Magnoliopsida</taxon>
        <taxon>eudicotyledons</taxon>
        <taxon>Gunneridae</taxon>
        <taxon>Pentapetalae</taxon>
        <taxon>rosids</taxon>
        <taxon>fabids</taxon>
        <taxon>Rosales</taxon>
        <taxon>Rosaceae</taxon>
        <taxon>Amygdaloideae</taxon>
        <taxon>Maleae</taxon>
        <taxon>Malus</taxon>
    </lineage>
</organism>
<dbReference type="InterPro" id="IPR007125">
    <property type="entry name" value="H2A/H2B/H3"/>
</dbReference>
<keyword evidence="6" id="KW-0238">DNA-binding</keyword>
<feature type="region of interest" description="Disordered" evidence="10">
    <location>
        <begin position="1"/>
        <end position="20"/>
    </location>
</feature>
<dbReference type="FunFam" id="1.10.20.10:FF:000009">
    <property type="entry name" value="Histone H2A"/>
    <property type="match status" value="1"/>
</dbReference>
<dbReference type="Gene3D" id="1.10.20.10">
    <property type="entry name" value="Histone, subunit A"/>
    <property type="match status" value="1"/>
</dbReference>
<dbReference type="GO" id="GO:1990904">
    <property type="term" value="C:ribonucleoprotein complex"/>
    <property type="evidence" value="ECO:0007669"/>
    <property type="project" value="UniProtKB-KW"/>
</dbReference>
<dbReference type="Gene3D" id="1.20.58.760">
    <property type="entry name" value="Peptidase M41"/>
    <property type="match status" value="1"/>
</dbReference>
<evidence type="ECO:0000259" key="12">
    <source>
        <dbReference type="Pfam" id="PF16211"/>
    </source>
</evidence>
<name>A0A498K162_MALDO</name>
<dbReference type="GO" id="GO:0030527">
    <property type="term" value="F:structural constituent of chromatin"/>
    <property type="evidence" value="ECO:0007669"/>
    <property type="project" value="InterPro"/>
</dbReference>
<dbReference type="FunFam" id="1.20.58.760:FF:000009">
    <property type="entry name" value="Translation initiation factor 3 subunit I"/>
    <property type="match status" value="1"/>
</dbReference>
<sequence length="577" mass="62891">MAKYTDERKSPRNEKALAVDSEEQIFHSREFPHRGFSVPNFCDSVADSRKMSAKEGASTKGGRGKPKASKSVSRSHKAGLQFPVGRIARFLKSGKYAERVGAGAPVYLSAVLEYLAAEVLELAGNAARDNKKNRIVPRHIQLAVRNDEELSKLLGAVTIANGGVLPNIHQTLLPKKVGKGKGDIGSASQEGEGPKFHLRIQVPHPFWRGRSTGFDLIYDTVKNAKKNEPKYKLIRNGLDTKMGTVMHVHYAGSSCKPRLSLRFPSFRVICSSELSVSRRQVLKQVDEELGKGDERAALSLVKDLQGKPGGLRCFGAARQVPQRLYTLDELKLNKIEASSLLSPVDTTLGSIERNLQIAAVVGGVSAWNVFGFSPQQIFYLSLGLLFLWTLDAISFNGGLGSLVIDTIGHTFSQKYRNRVTQHEAGHFLIAYLVGILPKGYTLTSLEALKKEGSLNVQAGTAFVDFEFVEEVNAGKVSATTLNKFACVALAGVASEYLLYGYAEGGLADINQLDSLFRSLGFTQKKTDSQVRWSVLNTVLILRRHEGARVKLAEAMAEGKSVGACIDVIEDTIGNADI</sequence>
<feature type="domain" description="Histone H2A C-terminal" evidence="12">
    <location>
        <begin position="148"/>
        <end position="181"/>
    </location>
</feature>
<evidence type="ECO:0000256" key="2">
    <source>
        <dbReference type="ARBA" id="ARBA00004286"/>
    </source>
</evidence>
<protein>
    <recommendedName>
        <fullName evidence="15">Histone H2A</fullName>
    </recommendedName>
</protein>
<dbReference type="Proteomes" id="UP000290289">
    <property type="component" value="Chromosome 4"/>
</dbReference>
<keyword evidence="4" id="KW-0158">Chromosome</keyword>
<dbReference type="GO" id="GO:0003729">
    <property type="term" value="F:mRNA binding"/>
    <property type="evidence" value="ECO:0007669"/>
    <property type="project" value="UniProtKB-ARBA"/>
</dbReference>
<dbReference type="GO" id="GO:0004176">
    <property type="term" value="F:ATP-dependent peptidase activity"/>
    <property type="evidence" value="ECO:0007669"/>
    <property type="project" value="InterPro"/>
</dbReference>
<feature type="domain" description="Core Histone H2A/H2B/H3" evidence="11">
    <location>
        <begin position="66"/>
        <end position="145"/>
    </location>
</feature>
<dbReference type="InterPro" id="IPR012678">
    <property type="entry name" value="Ribosomal_uL23/eL15/eS24_sf"/>
</dbReference>
<gene>
    <name evidence="13" type="ORF">DVH24_015258</name>
</gene>
<keyword evidence="7" id="KW-0539">Nucleus</keyword>
<dbReference type="CDD" id="cd00074">
    <property type="entry name" value="HFD_H2A"/>
    <property type="match status" value="1"/>
</dbReference>
<dbReference type="GO" id="GO:0006508">
    <property type="term" value="P:proteolysis"/>
    <property type="evidence" value="ECO:0007669"/>
    <property type="project" value="InterPro"/>
</dbReference>
<dbReference type="EMBL" id="RDQH01000330">
    <property type="protein sequence ID" value="RXI01909.1"/>
    <property type="molecule type" value="Genomic_DNA"/>
</dbReference>
<evidence type="ECO:0000256" key="7">
    <source>
        <dbReference type="ARBA" id="ARBA00023242"/>
    </source>
</evidence>
<dbReference type="GO" id="GO:0046982">
    <property type="term" value="F:protein heterodimerization activity"/>
    <property type="evidence" value="ECO:0007669"/>
    <property type="project" value="InterPro"/>
</dbReference>
<dbReference type="Gene3D" id="3.30.70.3370">
    <property type="match status" value="1"/>
</dbReference>
<dbReference type="InterPro" id="IPR032454">
    <property type="entry name" value="Histone_H2A_C"/>
</dbReference>
<dbReference type="SUPFAM" id="SSF47113">
    <property type="entry name" value="Histone-fold"/>
    <property type="match status" value="1"/>
</dbReference>
<dbReference type="InterPro" id="IPR032458">
    <property type="entry name" value="Histone_H2A_CS"/>
</dbReference>
<keyword evidence="9" id="KW-0687">Ribonucleoprotein</keyword>
<evidence type="ECO:0000256" key="6">
    <source>
        <dbReference type="ARBA" id="ARBA00023125"/>
    </source>
</evidence>
<dbReference type="Pfam" id="PF01282">
    <property type="entry name" value="Ribosomal_S24e"/>
    <property type="match status" value="1"/>
</dbReference>
<evidence type="ECO:0000256" key="5">
    <source>
        <dbReference type="ARBA" id="ARBA00022980"/>
    </source>
</evidence>
<dbReference type="GO" id="GO:0003677">
    <property type="term" value="F:DNA binding"/>
    <property type="evidence" value="ECO:0007669"/>
    <property type="project" value="UniProtKB-KW"/>
</dbReference>
<comment type="similarity">
    <text evidence="3">Belongs to the histone H2A family.</text>
</comment>
<dbReference type="InterPro" id="IPR053709">
    <property type="entry name" value="eRP_eS24_sf"/>
</dbReference>
<evidence type="ECO:0000256" key="3">
    <source>
        <dbReference type="ARBA" id="ARBA00010691"/>
    </source>
</evidence>
<dbReference type="InterPro" id="IPR002119">
    <property type="entry name" value="Histone_H2A"/>
</dbReference>
<dbReference type="PRINTS" id="PR00620">
    <property type="entry name" value="HISTONEH2A"/>
</dbReference>